<reference evidence="2 3" key="1">
    <citation type="submission" date="2017-12" db="EMBL/GenBank/DDBJ databases">
        <title>Sequencing, de novo assembly and annotation of complete genome of a new Thraustochytrid species, strain FCC1311.</title>
        <authorList>
            <person name="Sedici K."/>
            <person name="Godart F."/>
            <person name="Aiese Cigliano R."/>
            <person name="Sanseverino W."/>
            <person name="Barakat M."/>
            <person name="Ortet P."/>
            <person name="Marechal E."/>
            <person name="Cagnac O."/>
            <person name="Amato A."/>
        </authorList>
    </citation>
    <scope>NUCLEOTIDE SEQUENCE [LARGE SCALE GENOMIC DNA]</scope>
</reference>
<proteinExistence type="predicted"/>
<protein>
    <submittedName>
        <fullName evidence="2">Uncharacterized protein</fullName>
    </submittedName>
</protein>
<dbReference type="AlphaFoldDB" id="A0A2R5GQH7"/>
<sequence length="675" mass="71610">MSLCATSRAALAGRASWQDAVVIADAGATRALASLGGTAWVVQELGAATVASLEAGAQGADALAAWHRAQAASRSHGVVRVIFLVTSSVEEVREELVSYLRAEFAAQEVEARVLSGLSAKAQSSKHAQHRQREGVDFPTLGNGLAQAARPKIVHVTVVHAPWAMEVLVDANTQDVEACPWAAFALASEAAQSVFPVTLSRHGLSGKRASLDEVDGNTDLSEDFKTSLRATARELVDTLATTLRLDFSKDCWAAGFTSRVLGNAMLNYLKEDKAGGLELPGSGQRKSAKLILIDRTLDISISLAQSLAPLVQDRIGDDMEKERAAVEAILGPLSTRQAWDPAGNQALRELVASDPDEAGRALASFAGGGAEGTPTSAKLAARGVDPGKLAEDHVLASAALAYEARSRPERRGVLATERILLESQGSATHMLLPLVDICNRKSYSRSEIERLALLAHGLLSRKEPSLDERDAEAIFAEAVESAGLSKHAIRALQEVRSVTTCRDLGMRETLAVGILERALNKSLAPVCLSRLGESALEKTAKEFETHARNFFKQSFSAFGIGRSRLAGETGAGAAQSGGGGGGGVGDHNSSHGLSPTQQQHKQHKQQRLELSPGETCVFLFVGGVCHQDMRAIAEFLQQSRLESRPGLVLVGGTRLTSAERIVKDSFRVVQVPSFVA</sequence>
<evidence type="ECO:0000256" key="1">
    <source>
        <dbReference type="SAM" id="MobiDB-lite"/>
    </source>
</evidence>
<name>A0A2R5GQH7_9STRA</name>
<dbReference type="InParanoid" id="A0A2R5GQH7"/>
<feature type="compositionally biased region" description="Gly residues" evidence="1">
    <location>
        <begin position="574"/>
        <end position="584"/>
    </location>
</feature>
<dbReference type="Proteomes" id="UP000241890">
    <property type="component" value="Unassembled WGS sequence"/>
</dbReference>
<accession>A0A2R5GQH7</accession>
<evidence type="ECO:0000313" key="3">
    <source>
        <dbReference type="Proteomes" id="UP000241890"/>
    </source>
</evidence>
<comment type="caution">
    <text evidence="2">The sequence shown here is derived from an EMBL/GenBank/DDBJ whole genome shotgun (WGS) entry which is preliminary data.</text>
</comment>
<evidence type="ECO:0000313" key="2">
    <source>
        <dbReference type="EMBL" id="GBG30611.1"/>
    </source>
</evidence>
<gene>
    <name evidence="2" type="ORF">FCC1311_068312</name>
</gene>
<organism evidence="2 3">
    <name type="scientific">Hondaea fermentalgiana</name>
    <dbReference type="NCBI Taxonomy" id="2315210"/>
    <lineage>
        <taxon>Eukaryota</taxon>
        <taxon>Sar</taxon>
        <taxon>Stramenopiles</taxon>
        <taxon>Bigyra</taxon>
        <taxon>Labyrinthulomycetes</taxon>
        <taxon>Thraustochytrida</taxon>
        <taxon>Thraustochytriidae</taxon>
        <taxon>Hondaea</taxon>
    </lineage>
</organism>
<feature type="region of interest" description="Disordered" evidence="1">
    <location>
        <begin position="568"/>
        <end position="606"/>
    </location>
</feature>
<dbReference type="EMBL" id="BEYU01000079">
    <property type="protein sequence ID" value="GBG30611.1"/>
    <property type="molecule type" value="Genomic_DNA"/>
</dbReference>
<keyword evidence="3" id="KW-1185">Reference proteome</keyword>